<gene>
    <name evidence="1" type="ORF">NCTC13533_02528</name>
</gene>
<name>A0A376DZ20_CHRCU</name>
<reference evidence="1 2" key="1">
    <citation type="submission" date="2018-06" db="EMBL/GenBank/DDBJ databases">
        <authorList>
            <consortium name="Pathogen Informatics"/>
            <person name="Doyle S."/>
        </authorList>
    </citation>
    <scope>NUCLEOTIDE SEQUENCE [LARGE SCALE GENOMIC DNA]</scope>
    <source>
        <strain evidence="1 2">NCTC13533</strain>
    </source>
</reference>
<organism evidence="1 2">
    <name type="scientific">Chryseobacterium carnipullorum</name>
    <dbReference type="NCBI Taxonomy" id="1124835"/>
    <lineage>
        <taxon>Bacteria</taxon>
        <taxon>Pseudomonadati</taxon>
        <taxon>Bacteroidota</taxon>
        <taxon>Flavobacteriia</taxon>
        <taxon>Flavobacteriales</taxon>
        <taxon>Weeksellaceae</taxon>
        <taxon>Chryseobacterium group</taxon>
        <taxon>Chryseobacterium</taxon>
    </lineage>
</organism>
<dbReference type="AlphaFoldDB" id="A0A376DZ20"/>
<proteinExistence type="predicted"/>
<evidence type="ECO:0000313" key="2">
    <source>
        <dbReference type="Proteomes" id="UP000255224"/>
    </source>
</evidence>
<evidence type="ECO:0000313" key="1">
    <source>
        <dbReference type="EMBL" id="STC97939.1"/>
    </source>
</evidence>
<protein>
    <submittedName>
        <fullName evidence="1">Uncharacterized protein</fullName>
    </submittedName>
</protein>
<dbReference type="EMBL" id="UFVQ01000003">
    <property type="protein sequence ID" value="STC97939.1"/>
    <property type="molecule type" value="Genomic_DNA"/>
</dbReference>
<accession>A0A376DZ20</accession>
<sequence>MINHQKKKENKTKVALNTIVYFYCEIMNKKTTIYH</sequence>
<dbReference type="Proteomes" id="UP000255224">
    <property type="component" value="Unassembled WGS sequence"/>
</dbReference>